<dbReference type="PANTHER" id="PTHR30522:SF0">
    <property type="entry name" value="NUCLEOSIDE TRIPHOSPHATE PYROPHOSPHOHYDROLASE"/>
    <property type="match status" value="1"/>
</dbReference>
<dbReference type="KEGG" id="ful:C4N20_06255"/>
<keyword evidence="1" id="KW-0175">Coiled coil</keyword>
<dbReference type="GO" id="GO:0006203">
    <property type="term" value="P:dGTP catabolic process"/>
    <property type="evidence" value="ECO:0007669"/>
    <property type="project" value="TreeGrafter"/>
</dbReference>
<name>A0AAX2JEX1_9FUSO</name>
<dbReference type="GO" id="GO:0046081">
    <property type="term" value="P:dUTP catabolic process"/>
    <property type="evidence" value="ECO:0007669"/>
    <property type="project" value="TreeGrafter"/>
</dbReference>
<accession>A0AAX2JEX1</accession>
<feature type="domain" description="NTP pyrophosphohydrolase MazG-like" evidence="2">
    <location>
        <begin position="162"/>
        <end position="224"/>
    </location>
</feature>
<dbReference type="GO" id="GO:0047693">
    <property type="term" value="F:ATP diphosphatase activity"/>
    <property type="evidence" value="ECO:0007669"/>
    <property type="project" value="UniProtKB-EC"/>
</dbReference>
<dbReference type="FunFam" id="1.10.287.1080:FF:000003">
    <property type="entry name" value="Nucleoside triphosphate pyrophosphohydrolase"/>
    <property type="match status" value="1"/>
</dbReference>
<feature type="coiled-coil region" evidence="1">
    <location>
        <begin position="158"/>
        <end position="185"/>
    </location>
</feature>
<evidence type="ECO:0000313" key="3">
    <source>
        <dbReference type="EMBL" id="SQJ15844.1"/>
    </source>
</evidence>
<evidence type="ECO:0000256" key="1">
    <source>
        <dbReference type="SAM" id="Coils"/>
    </source>
</evidence>
<dbReference type="NCBIfam" id="TIGR00444">
    <property type="entry name" value="mazG"/>
    <property type="match status" value="1"/>
</dbReference>
<dbReference type="PANTHER" id="PTHR30522">
    <property type="entry name" value="NUCLEOSIDE TRIPHOSPHATE PYROPHOSPHOHYDROLASE"/>
    <property type="match status" value="1"/>
</dbReference>
<dbReference type="InterPro" id="IPR004518">
    <property type="entry name" value="MazG-like_dom"/>
</dbReference>
<dbReference type="GO" id="GO:0046052">
    <property type="term" value="P:UTP catabolic process"/>
    <property type="evidence" value="ECO:0007669"/>
    <property type="project" value="TreeGrafter"/>
</dbReference>
<dbReference type="NCBIfam" id="NF007113">
    <property type="entry name" value="PRK09562.1"/>
    <property type="match status" value="1"/>
</dbReference>
<dbReference type="GO" id="GO:0046061">
    <property type="term" value="P:dATP catabolic process"/>
    <property type="evidence" value="ECO:0007669"/>
    <property type="project" value="TreeGrafter"/>
</dbReference>
<dbReference type="EMBL" id="LS483487">
    <property type="protein sequence ID" value="SQJ15844.1"/>
    <property type="molecule type" value="Genomic_DNA"/>
</dbReference>
<proteinExistence type="predicted"/>
<keyword evidence="3" id="KW-0378">Hydrolase</keyword>
<dbReference type="GO" id="GO:0006950">
    <property type="term" value="P:response to stress"/>
    <property type="evidence" value="ECO:0007669"/>
    <property type="project" value="UniProtKB-ARBA"/>
</dbReference>
<gene>
    <name evidence="3" type="primary">mazG</name>
    <name evidence="3" type="ORF">NCTC12112_03140</name>
</gene>
<dbReference type="GO" id="GO:0046076">
    <property type="term" value="P:dTTP catabolic process"/>
    <property type="evidence" value="ECO:0007669"/>
    <property type="project" value="TreeGrafter"/>
</dbReference>
<feature type="domain" description="NTP pyrophosphohydrolase MazG-like" evidence="2">
    <location>
        <begin position="26"/>
        <end position="98"/>
    </location>
</feature>
<dbReference type="InterPro" id="IPR048011">
    <property type="entry name" value="NTP-PPase_MazG-like_C"/>
</dbReference>
<protein>
    <submittedName>
        <fullName evidence="3">Nucleoside triphosphate pyrophosphohydrolase</fullName>
        <ecNumber evidence="3">3.6.1.8</ecNumber>
    </submittedName>
</protein>
<dbReference type="InterPro" id="IPR011551">
    <property type="entry name" value="NTP_PyrPHydrolase_MazG"/>
</dbReference>
<dbReference type="Proteomes" id="UP000249008">
    <property type="component" value="Chromosome 1"/>
</dbReference>
<dbReference type="Pfam" id="PF03819">
    <property type="entry name" value="MazG"/>
    <property type="match status" value="2"/>
</dbReference>
<dbReference type="GeneID" id="78454404"/>
<dbReference type="FunFam" id="1.10.287.1080:FF:000001">
    <property type="entry name" value="Nucleoside triphosphate pyrophosphohydrolase"/>
    <property type="match status" value="1"/>
</dbReference>
<dbReference type="SUPFAM" id="SSF101386">
    <property type="entry name" value="all-alpha NTP pyrophosphatases"/>
    <property type="match status" value="2"/>
</dbReference>
<organism evidence="3 4">
    <name type="scientific">Fusobacterium ulcerans</name>
    <dbReference type="NCBI Taxonomy" id="861"/>
    <lineage>
        <taxon>Bacteria</taxon>
        <taxon>Fusobacteriati</taxon>
        <taxon>Fusobacteriota</taxon>
        <taxon>Fusobacteriia</taxon>
        <taxon>Fusobacteriales</taxon>
        <taxon>Fusobacteriaceae</taxon>
        <taxon>Fusobacterium</taxon>
    </lineage>
</organism>
<dbReference type="CDD" id="cd11529">
    <property type="entry name" value="NTP-PPase_MazG_Cterm"/>
    <property type="match status" value="1"/>
</dbReference>
<dbReference type="InterPro" id="IPR048015">
    <property type="entry name" value="NTP-PPase_MazG-like_N"/>
</dbReference>
<dbReference type="EC" id="3.6.1.8" evidence="3"/>
<dbReference type="Gene3D" id="1.10.287.1080">
    <property type="entry name" value="MazG-like"/>
    <property type="match status" value="2"/>
</dbReference>
<reference evidence="3 4" key="1">
    <citation type="submission" date="2018-06" db="EMBL/GenBank/DDBJ databases">
        <authorList>
            <consortium name="Pathogen Informatics"/>
            <person name="Doyle S."/>
        </authorList>
    </citation>
    <scope>NUCLEOTIDE SEQUENCE [LARGE SCALE GENOMIC DNA]</scope>
    <source>
        <strain evidence="3 4">NCTC12112</strain>
    </source>
</reference>
<dbReference type="AlphaFoldDB" id="A0AAX2JEX1"/>
<evidence type="ECO:0000259" key="2">
    <source>
        <dbReference type="Pfam" id="PF03819"/>
    </source>
</evidence>
<dbReference type="RefSeq" id="WP_005978584.1">
    <property type="nucleotide sequence ID" value="NZ_CABKNW010000004.1"/>
</dbReference>
<dbReference type="GO" id="GO:0046047">
    <property type="term" value="P:TTP catabolic process"/>
    <property type="evidence" value="ECO:0007669"/>
    <property type="project" value="TreeGrafter"/>
</dbReference>
<sequence length="252" mass="29116">MKEFDRLVEIIKRLRGEGGCPWDREQTLETLKPCLMEETCEVLEAMDEGGEELKGELGDLLMNVVFQADICEDEGKFSIEDVARGINEKMIRRHPHVFKEKDNSLTSDEVLVNWEEIKKTEKIHEKRESALDGVPIYLPPLAKAEKIQKKAAKVGFDWDNIEDVMAKVEEELGELKQAISNNDQENMKEELGDLLFSIVNLSRFLNVNSTDALEKTIKKFDTRFRYVEKNCDLTTSSLDTMEKFWNEAKNKH</sequence>
<dbReference type="CDD" id="cd11528">
    <property type="entry name" value="NTP-PPase_MazG_Nterm"/>
    <property type="match status" value="1"/>
</dbReference>
<evidence type="ECO:0000313" key="4">
    <source>
        <dbReference type="Proteomes" id="UP000249008"/>
    </source>
</evidence>